<evidence type="ECO:0000313" key="1">
    <source>
        <dbReference type="EMBL" id="KAJ1152933.1"/>
    </source>
</evidence>
<dbReference type="EMBL" id="JANPWB010000009">
    <property type="protein sequence ID" value="KAJ1152933.1"/>
    <property type="molecule type" value="Genomic_DNA"/>
</dbReference>
<evidence type="ECO:0008006" key="3">
    <source>
        <dbReference type="Google" id="ProtNLM"/>
    </source>
</evidence>
<proteinExistence type="predicted"/>
<sequence>MKCSPTSAPKAPAGLNSGGFTITAWAEKKKGANLRLGGPQGLACLTGREITVQEALGLQPRYASKAHCEIGSNHAVRS</sequence>
<reference evidence="1" key="1">
    <citation type="journal article" date="2022" name="bioRxiv">
        <title>Sequencing and chromosome-scale assembly of the giantPleurodeles waltlgenome.</title>
        <authorList>
            <person name="Brown T."/>
            <person name="Elewa A."/>
            <person name="Iarovenko S."/>
            <person name="Subramanian E."/>
            <person name="Araus A.J."/>
            <person name="Petzold A."/>
            <person name="Susuki M."/>
            <person name="Suzuki K.-i.T."/>
            <person name="Hayashi T."/>
            <person name="Toyoda A."/>
            <person name="Oliveira C."/>
            <person name="Osipova E."/>
            <person name="Leigh N.D."/>
            <person name="Simon A."/>
            <person name="Yun M.H."/>
        </authorList>
    </citation>
    <scope>NUCLEOTIDE SEQUENCE</scope>
    <source>
        <strain evidence="1">20211129_DDA</strain>
        <tissue evidence="1">Liver</tissue>
    </source>
</reference>
<organism evidence="1 2">
    <name type="scientific">Pleurodeles waltl</name>
    <name type="common">Iberian ribbed newt</name>
    <dbReference type="NCBI Taxonomy" id="8319"/>
    <lineage>
        <taxon>Eukaryota</taxon>
        <taxon>Metazoa</taxon>
        <taxon>Chordata</taxon>
        <taxon>Craniata</taxon>
        <taxon>Vertebrata</taxon>
        <taxon>Euteleostomi</taxon>
        <taxon>Amphibia</taxon>
        <taxon>Batrachia</taxon>
        <taxon>Caudata</taxon>
        <taxon>Salamandroidea</taxon>
        <taxon>Salamandridae</taxon>
        <taxon>Pleurodelinae</taxon>
        <taxon>Pleurodeles</taxon>
    </lineage>
</organism>
<keyword evidence="2" id="KW-1185">Reference proteome</keyword>
<gene>
    <name evidence="1" type="ORF">NDU88_005706</name>
</gene>
<evidence type="ECO:0000313" key="2">
    <source>
        <dbReference type="Proteomes" id="UP001066276"/>
    </source>
</evidence>
<comment type="caution">
    <text evidence="1">The sequence shown here is derived from an EMBL/GenBank/DDBJ whole genome shotgun (WGS) entry which is preliminary data.</text>
</comment>
<protein>
    <recommendedName>
        <fullName evidence="3">FHA domain-containing protein</fullName>
    </recommendedName>
</protein>
<dbReference type="Proteomes" id="UP001066276">
    <property type="component" value="Chromosome 5"/>
</dbReference>
<dbReference type="AlphaFoldDB" id="A0AAV7RLU2"/>
<name>A0AAV7RLU2_PLEWA</name>
<accession>A0AAV7RLU2</accession>